<keyword evidence="1" id="KW-0472">Membrane</keyword>
<keyword evidence="1" id="KW-0812">Transmembrane</keyword>
<protein>
    <submittedName>
        <fullName evidence="2">Uncharacterized protein</fullName>
    </submittedName>
</protein>
<name>L8GGC5_ACACF</name>
<dbReference type="RefSeq" id="XP_004333811.1">
    <property type="nucleotide sequence ID" value="XM_004333763.1"/>
</dbReference>
<evidence type="ECO:0000313" key="3">
    <source>
        <dbReference type="Proteomes" id="UP000011083"/>
    </source>
</evidence>
<keyword evidence="3" id="KW-1185">Reference proteome</keyword>
<dbReference type="GO" id="GO:0050482">
    <property type="term" value="P:arachidonate secretion"/>
    <property type="evidence" value="ECO:0007669"/>
    <property type="project" value="InterPro"/>
</dbReference>
<accession>L8GGC5</accession>
<dbReference type="Proteomes" id="UP000011083">
    <property type="component" value="Unassembled WGS sequence"/>
</dbReference>
<gene>
    <name evidence="2" type="ORF">ACA1_362850</name>
</gene>
<dbReference type="GeneID" id="14912223"/>
<dbReference type="GO" id="GO:0006644">
    <property type="term" value="P:phospholipid metabolic process"/>
    <property type="evidence" value="ECO:0007669"/>
    <property type="project" value="InterPro"/>
</dbReference>
<proteinExistence type="predicted"/>
<sequence>MTEPIAIKLYRAICTLSLRFSAFSIATCVGLASYHILGLAFVLRFMGGMTSLHTILGTMFQVLFWSWENGDLTCDINNMMVAIICATDPSSYYCLNRNEVEYMFTIPLS</sequence>
<organism evidence="2 3">
    <name type="scientific">Acanthamoeba castellanii (strain ATCC 30010 / Neff)</name>
    <dbReference type="NCBI Taxonomy" id="1257118"/>
    <lineage>
        <taxon>Eukaryota</taxon>
        <taxon>Amoebozoa</taxon>
        <taxon>Discosea</taxon>
        <taxon>Longamoebia</taxon>
        <taxon>Centramoebida</taxon>
        <taxon>Acanthamoebidae</taxon>
        <taxon>Acanthamoeba</taxon>
    </lineage>
</organism>
<dbReference type="KEGG" id="acan:ACA1_362850"/>
<dbReference type="EMBL" id="KB008147">
    <property type="protein sequence ID" value="ELR11798.1"/>
    <property type="molecule type" value="Genomic_DNA"/>
</dbReference>
<keyword evidence="1" id="KW-1133">Transmembrane helix</keyword>
<evidence type="ECO:0000313" key="2">
    <source>
        <dbReference type="EMBL" id="ELR11798.1"/>
    </source>
</evidence>
<dbReference type="AlphaFoldDB" id="L8GGC5"/>
<dbReference type="VEuPathDB" id="AmoebaDB:ACA1_362850"/>
<dbReference type="GO" id="GO:0004623">
    <property type="term" value="F:phospholipase A2 activity"/>
    <property type="evidence" value="ECO:0007669"/>
    <property type="project" value="InterPro"/>
</dbReference>
<dbReference type="InterPro" id="IPR036444">
    <property type="entry name" value="PLipase_A2_dom_sf"/>
</dbReference>
<feature type="transmembrane region" description="Helical" evidence="1">
    <location>
        <begin position="20"/>
        <end position="43"/>
    </location>
</feature>
<dbReference type="SUPFAM" id="SSF48619">
    <property type="entry name" value="Phospholipase A2, PLA2"/>
    <property type="match status" value="1"/>
</dbReference>
<evidence type="ECO:0000256" key="1">
    <source>
        <dbReference type="SAM" id="Phobius"/>
    </source>
</evidence>
<reference evidence="2 3" key="1">
    <citation type="journal article" date="2013" name="Genome Biol.">
        <title>Genome of Acanthamoeba castellanii highlights extensive lateral gene transfer and early evolution of tyrosine kinase signaling.</title>
        <authorList>
            <person name="Clarke M."/>
            <person name="Lohan A.J."/>
            <person name="Liu B."/>
            <person name="Lagkouvardos I."/>
            <person name="Roy S."/>
            <person name="Zafar N."/>
            <person name="Bertelli C."/>
            <person name="Schilde C."/>
            <person name="Kianianmomeni A."/>
            <person name="Burglin T.R."/>
            <person name="Frech C."/>
            <person name="Turcotte B."/>
            <person name="Kopec K.O."/>
            <person name="Synnott J.M."/>
            <person name="Choo C."/>
            <person name="Paponov I."/>
            <person name="Finkler A."/>
            <person name="Soon Heng Tan C."/>
            <person name="Hutchins A.P."/>
            <person name="Weinmeier T."/>
            <person name="Rattei T."/>
            <person name="Chu J.S."/>
            <person name="Gimenez G."/>
            <person name="Irimia M."/>
            <person name="Rigden D.J."/>
            <person name="Fitzpatrick D.A."/>
            <person name="Lorenzo-Morales J."/>
            <person name="Bateman A."/>
            <person name="Chiu C.H."/>
            <person name="Tang P."/>
            <person name="Hegemann P."/>
            <person name="Fromm H."/>
            <person name="Raoult D."/>
            <person name="Greub G."/>
            <person name="Miranda-Saavedra D."/>
            <person name="Chen N."/>
            <person name="Nash P."/>
            <person name="Ginger M.L."/>
            <person name="Horn M."/>
            <person name="Schaap P."/>
            <person name="Caler L."/>
            <person name="Loftus B."/>
        </authorList>
    </citation>
    <scope>NUCLEOTIDE SEQUENCE [LARGE SCALE GENOMIC DNA]</scope>
    <source>
        <strain evidence="2 3">Neff</strain>
    </source>
</reference>